<protein>
    <submittedName>
        <fullName evidence="1">Uncharacterized protein</fullName>
    </submittedName>
</protein>
<keyword evidence="2" id="KW-1185">Reference proteome</keyword>
<comment type="caution">
    <text evidence="1">The sequence shown here is derived from an EMBL/GenBank/DDBJ whole genome shotgun (WGS) entry which is preliminary data.</text>
</comment>
<dbReference type="Proteomes" id="UP001211907">
    <property type="component" value="Unassembled WGS sequence"/>
</dbReference>
<sequence length="128" mass="14140">MRATGEVWALKNGMKALSNRETVAAVESLEKAVNQERGTPFYILALKLYVRCFVSVSDLSSSKFKVSLRQLCDLELLIGIARDDTGNLLARIIAADAAASAKFYDECFCDGLQLFRLAEILTKIQNFG</sequence>
<dbReference type="AlphaFoldDB" id="A0AAD5SVW0"/>
<accession>A0AAD5SVW0</accession>
<dbReference type="EMBL" id="JADGJH010002157">
    <property type="protein sequence ID" value="KAJ3102535.1"/>
    <property type="molecule type" value="Genomic_DNA"/>
</dbReference>
<organism evidence="1 2">
    <name type="scientific">Physocladia obscura</name>
    <dbReference type="NCBI Taxonomy" id="109957"/>
    <lineage>
        <taxon>Eukaryota</taxon>
        <taxon>Fungi</taxon>
        <taxon>Fungi incertae sedis</taxon>
        <taxon>Chytridiomycota</taxon>
        <taxon>Chytridiomycota incertae sedis</taxon>
        <taxon>Chytridiomycetes</taxon>
        <taxon>Chytridiales</taxon>
        <taxon>Chytriomycetaceae</taxon>
        <taxon>Physocladia</taxon>
    </lineage>
</organism>
<evidence type="ECO:0000313" key="2">
    <source>
        <dbReference type="Proteomes" id="UP001211907"/>
    </source>
</evidence>
<gene>
    <name evidence="1" type="ORF">HK100_004347</name>
</gene>
<proteinExistence type="predicted"/>
<evidence type="ECO:0000313" key="1">
    <source>
        <dbReference type="EMBL" id="KAJ3102535.1"/>
    </source>
</evidence>
<reference evidence="1" key="1">
    <citation type="submission" date="2020-05" db="EMBL/GenBank/DDBJ databases">
        <title>Phylogenomic resolution of chytrid fungi.</title>
        <authorList>
            <person name="Stajich J.E."/>
            <person name="Amses K."/>
            <person name="Simmons R."/>
            <person name="Seto K."/>
            <person name="Myers J."/>
            <person name="Bonds A."/>
            <person name="Quandt C.A."/>
            <person name="Barry K."/>
            <person name="Liu P."/>
            <person name="Grigoriev I."/>
            <person name="Longcore J.E."/>
            <person name="James T.Y."/>
        </authorList>
    </citation>
    <scope>NUCLEOTIDE SEQUENCE</scope>
    <source>
        <strain evidence="1">JEL0513</strain>
    </source>
</reference>
<name>A0AAD5SVW0_9FUNG</name>